<evidence type="ECO:0000259" key="9">
    <source>
        <dbReference type="Pfam" id="PF00082"/>
    </source>
</evidence>
<dbReference type="PANTHER" id="PTHR43806:SF11">
    <property type="entry name" value="CEREVISIN-RELATED"/>
    <property type="match status" value="1"/>
</dbReference>
<dbReference type="EMBL" id="JBGMEF010000026">
    <property type="protein sequence ID" value="MFO3667573.1"/>
    <property type="molecule type" value="Genomic_DNA"/>
</dbReference>
<dbReference type="Gene3D" id="3.50.30.30">
    <property type="match status" value="1"/>
</dbReference>
<dbReference type="InterPro" id="IPR046450">
    <property type="entry name" value="PA_dom_sf"/>
</dbReference>
<dbReference type="InterPro" id="IPR015500">
    <property type="entry name" value="Peptidase_S8_subtilisin-rel"/>
</dbReference>
<comment type="caution">
    <text evidence="11">The sequence shown here is derived from an EMBL/GenBank/DDBJ whole genome shotgun (WGS) entry which is preliminary data.</text>
</comment>
<feature type="compositionally biased region" description="Polar residues" evidence="7">
    <location>
        <begin position="2137"/>
        <end position="2149"/>
    </location>
</feature>
<feature type="chain" id="PRO_5046206484" evidence="8">
    <location>
        <begin position="28"/>
        <end position="2256"/>
    </location>
</feature>
<proteinExistence type="inferred from homology"/>
<dbReference type="PROSITE" id="PS00138">
    <property type="entry name" value="SUBTILASE_SER"/>
    <property type="match status" value="1"/>
</dbReference>
<keyword evidence="3 8" id="KW-0732">Signal</keyword>
<dbReference type="InterPro" id="IPR050131">
    <property type="entry name" value="Peptidase_S8_subtilisin-like"/>
</dbReference>
<dbReference type="InterPro" id="IPR036852">
    <property type="entry name" value="Peptidase_S8/S53_dom_sf"/>
</dbReference>
<feature type="active site" description="Charge relay system" evidence="6">
    <location>
        <position position="734"/>
    </location>
</feature>
<feature type="region of interest" description="Disordered" evidence="7">
    <location>
        <begin position="2103"/>
        <end position="2231"/>
    </location>
</feature>
<keyword evidence="4 6" id="KW-0378">Hydrolase</keyword>
<feature type="domain" description="Peptidase S8/S53" evidence="9">
    <location>
        <begin position="267"/>
        <end position="755"/>
    </location>
</feature>
<feature type="region of interest" description="Disordered" evidence="7">
    <location>
        <begin position="1388"/>
        <end position="1419"/>
    </location>
</feature>
<feature type="compositionally biased region" description="Basic and acidic residues" evidence="7">
    <location>
        <begin position="49"/>
        <end position="157"/>
    </location>
</feature>
<feature type="compositionally biased region" description="Basic and acidic residues" evidence="7">
    <location>
        <begin position="2194"/>
        <end position="2223"/>
    </location>
</feature>
<dbReference type="SUPFAM" id="SSF52743">
    <property type="entry name" value="Subtilisin-like"/>
    <property type="match status" value="1"/>
</dbReference>
<dbReference type="InterPro" id="IPR023828">
    <property type="entry name" value="Peptidase_S8_Ser-AS"/>
</dbReference>
<dbReference type="CDD" id="cd07475">
    <property type="entry name" value="Peptidases_S8_C5a_Peptidase"/>
    <property type="match status" value="1"/>
</dbReference>
<feature type="domain" description="C5a peptidase/Subtilisin-like protease SBT2-like Fn3-like" evidence="10">
    <location>
        <begin position="839"/>
        <end position="977"/>
    </location>
</feature>
<evidence type="ECO:0000256" key="6">
    <source>
        <dbReference type="PROSITE-ProRule" id="PRU01240"/>
    </source>
</evidence>
<evidence type="ECO:0000256" key="3">
    <source>
        <dbReference type="ARBA" id="ARBA00022729"/>
    </source>
</evidence>
<dbReference type="RefSeq" id="WP_311531753.1">
    <property type="nucleotide sequence ID" value="NZ_JBGMEF010000026.1"/>
</dbReference>
<dbReference type="PRINTS" id="PR00723">
    <property type="entry name" value="SUBTILISIN"/>
</dbReference>
<name>A0ABW9MFB5_9FIRM</name>
<dbReference type="Gene3D" id="2.60.40.1710">
    <property type="entry name" value="Subtilisin-like superfamily"/>
    <property type="match status" value="1"/>
</dbReference>
<evidence type="ECO:0000256" key="2">
    <source>
        <dbReference type="ARBA" id="ARBA00022670"/>
    </source>
</evidence>
<keyword evidence="12" id="KW-1185">Reference proteome</keyword>
<gene>
    <name evidence="11" type="ORF">ACCQ42_07295</name>
</gene>
<evidence type="ECO:0000313" key="11">
    <source>
        <dbReference type="EMBL" id="MFO3667573.1"/>
    </source>
</evidence>
<organism evidence="11 12">
    <name type="scientific">Anaerococcus kampingae</name>
    <dbReference type="NCBI Taxonomy" id="3115614"/>
    <lineage>
        <taxon>Bacteria</taxon>
        <taxon>Bacillati</taxon>
        <taxon>Bacillota</taxon>
        <taxon>Tissierellia</taxon>
        <taxon>Tissierellales</taxon>
        <taxon>Peptoniphilaceae</taxon>
        <taxon>Anaerococcus</taxon>
    </lineage>
</organism>
<dbReference type="Gene3D" id="3.40.50.200">
    <property type="entry name" value="Peptidase S8/S53 domain"/>
    <property type="match status" value="2"/>
</dbReference>
<evidence type="ECO:0000313" key="12">
    <source>
        <dbReference type="Proteomes" id="UP001637994"/>
    </source>
</evidence>
<dbReference type="SUPFAM" id="SSF52025">
    <property type="entry name" value="PA domain"/>
    <property type="match status" value="1"/>
</dbReference>
<accession>A0ABW9MFB5</accession>
<dbReference type="Pfam" id="PF00082">
    <property type="entry name" value="Peptidase_S8"/>
    <property type="match status" value="1"/>
</dbReference>
<sequence length="2256" mass="253275">MNNKKIIKATLIAALSISFLFNEPSFASGEEEKPLEANSQSLASENEATTEKKEEAKSEESFDKENEQKKEDENKDKAPALETSLKEDKSDEKEGKSTEDTHKADLNKDSSIEEKKDDKAVDNKDDKSVGNKDDKSVGNKDDKDVEKKDDKAVEKKDDKVLDNKDKGRVIYIAEFKDKEAAERAMKEISKFSSTKVLYAYNTIFNGCAIETKQDNLDLIKHIEGISSVDRAQKVEPMMNHAREEIGVNEAIDYLKAINKDMVMKFDGRGMVIANIDTGTDYRHKAMRIDDEAKPYMKYKKEDMKGTDKDFWLSDKIPHAFNYYNGGKITVEKYDDGSDYHDPHGMHIAGILAGNDTDKDIAKYNGIDGIAPNAQIFSYKMYSDSGDGFAGDETMFHAIEDAIKHKVDVVSVSSGFTGTGLIGEKYWQAIRALRKAGIPMVVATGNYATSASSSSWDLAVNNQLKMTDTGNVTRTAAHEDAIAVASAKNQIVEFDKVNIGGESFKYRNIGTFFDKNKIISNEDGSKASDKMKFVYIGKGQDEDLVGLNLKGKIAVMDRIYTKDLKYAFKRAADKGARAIMVVNTVNYYNRDNWTELPAMGYEEDEGTTCQVFSVSGDDGLKIWNMIDPANKTEVKRNKKEDFKDKLDQYYPIDMESFNKNRPKLGDEKELDFNFAPDTDKELYKEEVIVPAASTSWGPRGDLLLKPDVSAPGKNIKSTLNVIDGKSTYGYMSGTSMATPVVAASTVLIRPKLKEMLEKPVLKNLEGEDKIDLTTLTKIALQNTARPMMDPTSWKEKSLYYASPRQQGAGLINVANALRSDVIASFKNVDSEGLVNSYGSISLREIKGEKKYFTIKLINTSDRPLTFKASSSAITTDSLTDRLKLDETYKDEKSSDGKQIVPEIHPASIKGANISFEHDVFTIAPNSSYELKAVINVGDAKDKDQFVESFIRLESKEELEAMCGKENKTVFQPSLSMPLMGFAGNWNKEPILDKWAWEEGSKSKTMEGYDDDGKPKIPGTLNKGIGGEHDIDKFNPAAVIQNRKDGNTKSLDQDPDLFALNNNHGLYDPSQSESKVARIYPLDNKGQPQEVQIETGLTPSPLVLRSAREGLISIVNTDKEGEGQKDLKVVSREHFIRGILNSKRNDAKGIKSSKLKVLGDLKWDGLIYNPRGREEGANDDNNNQDFETKLRGQFEPIAEGQYFYKFKYRLTKDYSWQVSYIPVKIDNTAPKIVDVDFSNPDKIKLIAKDTYHKAKDEYKNETLFVRDQKDHPEKFEEVANEVWYAGAAIVDEYGDVERNLNVKYAGEGEGRHRKLDDKGNTIYEISGAGDLRGKIIEVIALDGASNFTKIHRIKFDKQADANGMISYYLVDPDQDSSSYKKLGEISEEKLKNAKSSEENTNNNQVKDEDSKPAEESSVEGEASLEINKNISTIRDFENKDLKKLIKKKYKEIYDFVSGEMKTVECDYEYDEKGNIKAYDDGSALEYETEELDDVKSKLGGVLSPSKDGHFEILGKVNNVSKDAKAYYGNDYKIIEIKASKYDPQTKTLTFDLFANTNDVVNGLSFTGDMNIIVKDKGQTKAKTIIRMPEKKDEAAEAAPYASSYGNIIELGEGELTKQKPKDPSKMDTNKMFFDKEKGQYVLNDKMIVRKGYALRVTTFNPGKTDMLDGNGVYSMEDIEKIQKTAPNIKALSQKTIYCDSRNVEDGRSTQSVLMSALDGFNIVRYQVFTFKTNDKGEAIDKDGNLVDDPSKLVLLGKDGKEYLGDDKSNVEAIKEDGGMLFIDAKSVDLTMDRNYFNPTKDNKIYVRKPEFYLRGKIGDKGGFNWEMRVNESVVDNYLIYGDLHIDNTRDFNIKLDVKDGDIMDWGMKDYKANGFPDKVKDMDGNVYLQTGYSKLNAKAVGVHYQFLYDTVKPEIEQKDDGNTAIEYEKDKFIKFNVTDKRDGDKAGEIQDKQIFVNGIAYESLDDIKDIKENTLTIKFVVKDFANNTRVKEFSFDKESGTLTPIDPEKVKITIDNKENELVKGEDFQLPEYKGEVPEGKGFKGWKVKDKDGKEEIKAQGAFLFAMADLSVQPDFYDLPKEVKEENKQTFDETKKKDEDYSKIWNITCPSDTENPSEDPSVIPSEDPSEIPSEDHSVIPSDNPSEIPSENPQIPEINLAHKSENSKDNQGLVVEASLETKELKGDPSKDNTLVQNAKEDKDKEEAKENKSQRSEEKSQEKNEKAPKSTNVKTGVESLSSVVMGLFAASLALFKTKKRK</sequence>
<dbReference type="InterPro" id="IPR010435">
    <property type="entry name" value="C5a/SBT2-like_Fn3"/>
</dbReference>
<dbReference type="InterPro" id="IPR000209">
    <property type="entry name" value="Peptidase_S8/S53_dom"/>
</dbReference>
<feature type="signal peptide" evidence="8">
    <location>
        <begin position="1"/>
        <end position="27"/>
    </location>
</feature>
<dbReference type="PROSITE" id="PS51892">
    <property type="entry name" value="SUBTILASE"/>
    <property type="match status" value="1"/>
</dbReference>
<evidence type="ECO:0000256" key="7">
    <source>
        <dbReference type="SAM" id="MobiDB-lite"/>
    </source>
</evidence>
<dbReference type="Pfam" id="PF06280">
    <property type="entry name" value="fn3_5"/>
    <property type="match status" value="1"/>
</dbReference>
<comment type="similarity">
    <text evidence="1 6">Belongs to the peptidase S8 family.</text>
</comment>
<feature type="compositionally biased region" description="Basic and acidic residues" evidence="7">
    <location>
        <begin position="1403"/>
        <end position="1412"/>
    </location>
</feature>
<keyword evidence="2 6" id="KW-0645">Protease</keyword>
<dbReference type="PANTHER" id="PTHR43806">
    <property type="entry name" value="PEPTIDASE S8"/>
    <property type="match status" value="1"/>
</dbReference>
<dbReference type="InterPro" id="IPR022398">
    <property type="entry name" value="Peptidase_S8_His-AS"/>
</dbReference>
<keyword evidence="5 6" id="KW-0720">Serine protease</keyword>
<feature type="active site" description="Charge relay system" evidence="6">
    <location>
        <position position="343"/>
    </location>
</feature>
<protein>
    <submittedName>
        <fullName evidence="11">S8 family serine peptidase</fullName>
    </submittedName>
</protein>
<feature type="active site" description="Charge relay system" evidence="6">
    <location>
        <position position="276"/>
    </location>
</feature>
<dbReference type="Proteomes" id="UP001637994">
    <property type="component" value="Unassembled WGS sequence"/>
</dbReference>
<evidence type="ECO:0000259" key="10">
    <source>
        <dbReference type="Pfam" id="PF06280"/>
    </source>
</evidence>
<reference evidence="11 12" key="1">
    <citation type="journal article" date="2025" name="Anaerobe">
        <title>Description of Anaerococcus kampingiae sp. nov., Anaerococcus groningensis sp. nov., Anaerococcus martiniensis sp. nov., and Anaerococcus cruorum sp. nov., isolated from human clinical specimens.</title>
        <authorList>
            <person name="Boiten K.E."/>
            <person name="Meijer J."/>
            <person name="van Wezel E.M."/>
            <person name="Veloo A.C.M."/>
        </authorList>
    </citation>
    <scope>NUCLEOTIDE SEQUENCE [LARGE SCALE GENOMIC DNA]</scope>
    <source>
        <strain evidence="11 12">ENR0874</strain>
    </source>
</reference>
<evidence type="ECO:0000256" key="4">
    <source>
        <dbReference type="ARBA" id="ARBA00022801"/>
    </source>
</evidence>
<feature type="compositionally biased region" description="Basic and acidic residues" evidence="7">
    <location>
        <begin position="2175"/>
        <end position="2186"/>
    </location>
</feature>
<evidence type="ECO:0000256" key="1">
    <source>
        <dbReference type="ARBA" id="ARBA00011073"/>
    </source>
</evidence>
<evidence type="ECO:0000256" key="8">
    <source>
        <dbReference type="SAM" id="SignalP"/>
    </source>
</evidence>
<dbReference type="InterPro" id="IPR034216">
    <property type="entry name" value="C5a_Peptidase"/>
</dbReference>
<feature type="region of interest" description="Disordered" evidence="7">
    <location>
        <begin position="27"/>
        <end position="157"/>
    </location>
</feature>
<dbReference type="PROSITE" id="PS00137">
    <property type="entry name" value="SUBTILASE_HIS"/>
    <property type="match status" value="1"/>
</dbReference>
<evidence type="ECO:0000256" key="5">
    <source>
        <dbReference type="ARBA" id="ARBA00022825"/>
    </source>
</evidence>